<accession>A0A7U4J8Q5</accession>
<dbReference type="AlphaFoldDB" id="A0A7U4J8Q5"/>
<name>A0A7U4J8Q5_9SPHN</name>
<reference evidence="1 2" key="1">
    <citation type="journal article" date="2015" name="Int. J. Syst. Evol. Microbiol.">
        <title>Sphingomonas hengshuiensis sp. nov., isolated from lake wetland.</title>
        <authorList>
            <person name="Wei S."/>
            <person name="Wang T."/>
            <person name="Liu H."/>
            <person name="Zhang C."/>
            <person name="Guo J."/>
            <person name="Wang Q."/>
            <person name="Liang K."/>
            <person name="Zhang Z."/>
        </authorList>
    </citation>
    <scope>NUCLEOTIDE SEQUENCE [LARGE SCALE GENOMIC DNA]</scope>
    <source>
        <strain evidence="1 2">WHSC-8</strain>
    </source>
</reference>
<evidence type="ECO:0000313" key="2">
    <source>
        <dbReference type="Proteomes" id="UP000032300"/>
    </source>
</evidence>
<dbReference type="KEGG" id="sphi:TS85_11380"/>
<proteinExistence type="predicted"/>
<reference evidence="1 2" key="2">
    <citation type="submission" date="2015-02" db="EMBL/GenBank/DDBJ databases">
        <title>The complete genome of Sphingomonas hengshuiensis sp. WHSC-8 isolated from soil of Hengshui Lake.</title>
        <authorList>
            <person name="Wei S."/>
            <person name="Guo J."/>
            <person name="Su C."/>
            <person name="Wu R."/>
            <person name="Zhang Z."/>
            <person name="Liang K."/>
            <person name="Li H."/>
            <person name="Wang T."/>
            <person name="Liu H."/>
            <person name="Zhang C."/>
            <person name="Li Z."/>
            <person name="Wang Q."/>
            <person name="Meng J."/>
        </authorList>
    </citation>
    <scope>NUCLEOTIDE SEQUENCE [LARGE SCALE GENOMIC DNA]</scope>
    <source>
        <strain evidence="1 2">WHSC-8</strain>
    </source>
</reference>
<keyword evidence="2" id="KW-1185">Reference proteome</keyword>
<dbReference type="EMBL" id="CP010836">
    <property type="protein sequence ID" value="AJP72263.1"/>
    <property type="molecule type" value="Genomic_DNA"/>
</dbReference>
<organism evidence="1 2">
    <name type="scientific">Sphingomonas hengshuiensis</name>
    <dbReference type="NCBI Taxonomy" id="1609977"/>
    <lineage>
        <taxon>Bacteria</taxon>
        <taxon>Pseudomonadati</taxon>
        <taxon>Pseudomonadota</taxon>
        <taxon>Alphaproteobacteria</taxon>
        <taxon>Sphingomonadales</taxon>
        <taxon>Sphingomonadaceae</taxon>
        <taxon>Sphingomonas</taxon>
    </lineage>
</organism>
<gene>
    <name evidence="1" type="ORF">TS85_11380</name>
</gene>
<sequence>MRRKIAGFDAETVTLEHPITLEQKTIGREAFSAWCEGSDRRSYIGDDGDWRTRIGMFDRPVLEPETGEQALDADGNPVTEPMVQFIRLEGGVVTVPRDEWAAWRAQAE</sequence>
<protein>
    <submittedName>
        <fullName evidence="1">Uncharacterized protein</fullName>
    </submittedName>
</protein>
<evidence type="ECO:0000313" key="1">
    <source>
        <dbReference type="EMBL" id="AJP72263.1"/>
    </source>
</evidence>
<dbReference type="Proteomes" id="UP000032300">
    <property type="component" value="Chromosome"/>
</dbReference>